<feature type="non-terminal residue" evidence="4">
    <location>
        <position position="1"/>
    </location>
</feature>
<name>A0A0J7KBJ8_LASNI</name>
<dbReference type="InterPro" id="IPR009091">
    <property type="entry name" value="RCC1/BLIP-II"/>
</dbReference>
<dbReference type="PANTHER" id="PTHR22872">
    <property type="entry name" value="BTK-BINDING PROTEIN-RELATED"/>
    <property type="match status" value="1"/>
</dbReference>
<keyword evidence="5" id="KW-1185">Reference proteome</keyword>
<dbReference type="PANTHER" id="PTHR22872:SF2">
    <property type="entry name" value="INHIBITOR OF BRUTON TYROSINE KINASE"/>
    <property type="match status" value="1"/>
</dbReference>
<dbReference type="Proteomes" id="UP000036403">
    <property type="component" value="Unassembled WGS sequence"/>
</dbReference>
<accession>A0A0J7KBJ8</accession>
<dbReference type="STRING" id="67767.A0A0J7KBJ8"/>
<protein>
    <submittedName>
        <fullName evidence="4">Rcc1 and btb domain-containing protein 1</fullName>
    </submittedName>
</protein>
<organism evidence="4 5">
    <name type="scientific">Lasius niger</name>
    <name type="common">Black garden ant</name>
    <dbReference type="NCBI Taxonomy" id="67767"/>
    <lineage>
        <taxon>Eukaryota</taxon>
        <taxon>Metazoa</taxon>
        <taxon>Ecdysozoa</taxon>
        <taxon>Arthropoda</taxon>
        <taxon>Hexapoda</taxon>
        <taxon>Insecta</taxon>
        <taxon>Pterygota</taxon>
        <taxon>Neoptera</taxon>
        <taxon>Endopterygota</taxon>
        <taxon>Hymenoptera</taxon>
        <taxon>Apocrita</taxon>
        <taxon>Aculeata</taxon>
        <taxon>Formicoidea</taxon>
        <taxon>Formicidae</taxon>
        <taxon>Formicinae</taxon>
        <taxon>Lasius</taxon>
        <taxon>Lasius</taxon>
    </lineage>
</organism>
<feature type="domain" description="BTB" evidence="3">
    <location>
        <begin position="676"/>
        <end position="743"/>
    </location>
</feature>
<evidence type="ECO:0000256" key="1">
    <source>
        <dbReference type="ARBA" id="ARBA00022737"/>
    </source>
</evidence>
<dbReference type="EMBL" id="LBMM01009993">
    <property type="protein sequence ID" value="KMQ87738.1"/>
    <property type="molecule type" value="Genomic_DNA"/>
</dbReference>
<dbReference type="SUPFAM" id="SSF54695">
    <property type="entry name" value="POZ domain"/>
    <property type="match status" value="2"/>
</dbReference>
<feature type="repeat" description="RCC1" evidence="2">
    <location>
        <begin position="497"/>
        <end position="555"/>
    </location>
</feature>
<dbReference type="InterPro" id="IPR000408">
    <property type="entry name" value="Reg_chr_condens"/>
</dbReference>
<evidence type="ECO:0000313" key="5">
    <source>
        <dbReference type="Proteomes" id="UP000036403"/>
    </source>
</evidence>
<dbReference type="Gene3D" id="2.130.10.30">
    <property type="entry name" value="Regulator of chromosome condensation 1/beta-lactamase-inhibitor protein II"/>
    <property type="match status" value="3"/>
</dbReference>
<dbReference type="Pfam" id="PF00415">
    <property type="entry name" value="RCC1"/>
    <property type="match status" value="2"/>
</dbReference>
<dbReference type="AlphaFoldDB" id="A0A0J7KBJ8"/>
<feature type="repeat" description="RCC1" evidence="2">
    <location>
        <begin position="179"/>
        <end position="237"/>
    </location>
</feature>
<dbReference type="PROSITE" id="PS50012">
    <property type="entry name" value="RCC1_3"/>
    <property type="match status" value="2"/>
</dbReference>
<keyword evidence="1" id="KW-0677">Repeat</keyword>
<dbReference type="SUPFAM" id="SSF50985">
    <property type="entry name" value="RCC1/BLIP-II"/>
    <property type="match status" value="2"/>
</dbReference>
<dbReference type="InterPro" id="IPR051625">
    <property type="entry name" value="Signaling_Regulatory_Domain"/>
</dbReference>
<evidence type="ECO:0000256" key="2">
    <source>
        <dbReference type="PROSITE-ProRule" id="PRU00235"/>
    </source>
</evidence>
<feature type="domain" description="BTB" evidence="3">
    <location>
        <begin position="358"/>
        <end position="425"/>
    </location>
</feature>
<dbReference type="OrthoDB" id="10256179at2759"/>
<evidence type="ECO:0000313" key="4">
    <source>
        <dbReference type="EMBL" id="KMQ87738.1"/>
    </source>
</evidence>
<dbReference type="PaxDb" id="67767-A0A0J7KBJ8"/>
<evidence type="ECO:0000259" key="3">
    <source>
        <dbReference type="PROSITE" id="PS50097"/>
    </source>
</evidence>
<dbReference type="InterPro" id="IPR011333">
    <property type="entry name" value="SKP1/BTB/POZ_sf"/>
</dbReference>
<dbReference type="Pfam" id="PF00651">
    <property type="entry name" value="BTB"/>
    <property type="match status" value="2"/>
</dbReference>
<comment type="caution">
    <text evidence="4">The sequence shown here is derived from an EMBL/GenBank/DDBJ whole genome shotgun (WGS) entry which is preliminary data.</text>
</comment>
<reference evidence="4 5" key="1">
    <citation type="submission" date="2015-04" db="EMBL/GenBank/DDBJ databases">
        <title>Lasius niger genome sequencing.</title>
        <authorList>
            <person name="Konorov E.A."/>
            <person name="Nikitin M.A."/>
            <person name="Kirill M.V."/>
            <person name="Chang P."/>
        </authorList>
    </citation>
    <scope>NUCLEOTIDE SEQUENCE [LARGE SCALE GENOMIC DNA]</scope>
    <source>
        <tissue evidence="4">Whole</tissue>
    </source>
</reference>
<dbReference type="Gene3D" id="3.30.710.10">
    <property type="entry name" value="Potassium Channel Kv1.1, Chain A"/>
    <property type="match status" value="2"/>
</dbReference>
<gene>
    <name evidence="4" type="ORF">RF55_12898</name>
</gene>
<sequence length="750" mass="85841">YLYNFKKWPVFILLDEEFLLRIELAMIYNNGALIVTRDDMVYAIGNNKNNRLGIAQEESLIKPRKVEILCNKNIKKFANGFYMFALTKKGEVYIWDYKKQHILRYNWQSQIVVPDRLDTPTQLIELREKRIIDIACSNGYFLALTDDGESKPKPVKIEENKIVCIASGWLFNMAVTDTGKIYSWGCNNYGVLGLDLPPPNLSNGHTTSIPRRITTLSNVVIVKVVCGFTHALALTNEGQLYVWGKDQLITDQETRDVCCPVLFNIPQIEKVLDIAAVYHSNRSVALGDDGNVYVWGDYFKHYITFPIATYFSNMQEALMYNITDVYPMILFTDDLGYINVESDILKCSQTLFDNPSTSDLTIVVEEQPIYVHKAILKIRSSYFGAMYRHNWTEKDQSVIKHSKYSYIVYKSFLKYLYTGVISLPMQELLEVPDRLDTPTQLIELREKRIIDIACSNGYFLALTDDGESKPKPVKIEENKIVCIASGWLFNMAVTDTGKIYSWGCNNYGVLGLDLPPPNLSNGHTTSIPRRITTLSNVVIVKVVCGFTHALALTNEGQLYVWGKDQLITDQETRDVCCPVLFNIPQIEKVLDIAAVYHSNRSVALGDDGNVYVWGDYFKHYITFPIATYFSNMQEALMYNITDVYPMILFTDDLGYINVESDILKCSQTLFDNPSTSDLTIVVEEQPIYVHKAILKIRSSYFGAMYRHNWTEKDQSVIKHSKYSYIVYKSFLKYLYTGVISLPMQELLGKL</sequence>
<dbReference type="PROSITE" id="PS50097">
    <property type="entry name" value="BTB"/>
    <property type="match status" value="2"/>
</dbReference>
<dbReference type="SMART" id="SM00225">
    <property type="entry name" value="BTB"/>
    <property type="match status" value="2"/>
</dbReference>
<dbReference type="InterPro" id="IPR000210">
    <property type="entry name" value="BTB/POZ_dom"/>
</dbReference>
<proteinExistence type="predicted"/>